<dbReference type="GO" id="GO:0003723">
    <property type="term" value="F:RNA binding"/>
    <property type="evidence" value="ECO:0007669"/>
    <property type="project" value="InterPro"/>
</dbReference>
<dbReference type="Pfam" id="PF01142">
    <property type="entry name" value="TruD"/>
    <property type="match status" value="1"/>
</dbReference>
<keyword evidence="2 4" id="KW-0819">tRNA processing</keyword>
<evidence type="ECO:0000256" key="4">
    <source>
        <dbReference type="HAMAP-Rule" id="MF_01082"/>
    </source>
</evidence>
<accession>F0T6N1</accession>
<dbReference type="GO" id="GO:0160150">
    <property type="term" value="F:tRNA pseudouridine(13) synthase activity"/>
    <property type="evidence" value="ECO:0007669"/>
    <property type="project" value="UniProtKB-EC"/>
</dbReference>
<evidence type="ECO:0000313" key="6">
    <source>
        <dbReference type="EMBL" id="ADZ08264.1"/>
    </source>
</evidence>
<dbReference type="HAMAP" id="MF_01082">
    <property type="entry name" value="TruD"/>
    <property type="match status" value="1"/>
</dbReference>
<proteinExistence type="inferred from homology"/>
<dbReference type="InterPro" id="IPR042214">
    <property type="entry name" value="TruD_catalytic"/>
</dbReference>
<reference evidence="6 7" key="2">
    <citation type="journal article" date="2014" name="Int. J. Syst. Evol. Microbiol.">
        <title>Methanobacterium paludis sp. nov. and a novel strain of Methanobacterium lacus isolated from northern peatlands.</title>
        <authorList>
            <person name="Cadillo-Quiroz H."/>
            <person name="Brauer S.L."/>
            <person name="Goodson N."/>
            <person name="Yavitt J.B."/>
            <person name="Zinder S.H."/>
        </authorList>
    </citation>
    <scope>NUCLEOTIDE SEQUENCE [LARGE SCALE GENOMIC DNA]</scope>
    <source>
        <strain evidence="6 7">AL-21</strain>
    </source>
</reference>
<dbReference type="PANTHER" id="PTHR13326">
    <property type="entry name" value="TRNA PSEUDOURIDINE SYNTHASE D"/>
    <property type="match status" value="1"/>
</dbReference>
<dbReference type="InterPro" id="IPR001656">
    <property type="entry name" value="PsdUridine_synth_TruD"/>
</dbReference>
<dbReference type="AlphaFoldDB" id="F0T6N1"/>
<dbReference type="Gene3D" id="3.30.70.3160">
    <property type="match status" value="1"/>
</dbReference>
<reference evidence="7" key="1">
    <citation type="submission" date="2011-02" db="EMBL/GenBank/DDBJ databases">
        <title>Complete sequence of Methanobacterium sp. AL-21.</title>
        <authorList>
            <consortium name="US DOE Joint Genome Institute"/>
            <person name="Lucas S."/>
            <person name="Copeland A."/>
            <person name="Lapidus A."/>
            <person name="Cheng J.-F."/>
            <person name="Goodwin L."/>
            <person name="Pitluck S."/>
            <person name="Chertkov O."/>
            <person name="Detter J.C."/>
            <person name="Han C."/>
            <person name="Tapia R."/>
            <person name="Land M."/>
            <person name="Hauser L."/>
            <person name="Kyrpides N."/>
            <person name="Ivanova N."/>
            <person name="Mikhailova N."/>
            <person name="Pagani I."/>
            <person name="Cadillo-Quiroz H."/>
            <person name="Imachi H."/>
            <person name="Zinder S."/>
            <person name="Liu W."/>
            <person name="Woyke T."/>
        </authorList>
    </citation>
    <scope>NUCLEOTIDE SEQUENCE [LARGE SCALE GENOMIC DNA]</scope>
    <source>
        <strain evidence="7">AL-21</strain>
    </source>
</reference>
<sequence>MLNAETYETNNKGIGGSIRNEREDFYVEEIPLSLPSGNGPNTWIFIEKIGRNTLDVVLDIAKELKISRKRMGFAGMKDKTARTRQWLCVSNSSVEEIQSITDKLYNVEVLDIKQNEKKLRIGQLVGNKFKILIRNTDDPENDVETAQDVLKQLIETGVPNYYGWQRFGKERSNTHVVGEYLVHNDVKGAVDAYIGNPYPKEREHIKEARSLYDEGKLEEAYQTMPGSMRYEKMLLRELLNLQRRKGELTEKSYIIAIESLPKPLKRMFVHAYQSYLFNKAVSERAKLGLNKYVEGDILIDNEEHLVHEFDVETVEDRIKNFEIHPTSPLYGTKVPLAGGVVGKLEQQVMDEENIKLEEFECPKTPRLGSHGLRRAMRFKIWDVSAEMTPEGVLTEFSIPKGCYATAVLREIMKEDVY</sequence>
<dbReference type="HOGENOM" id="CLU_005281_4_1_2"/>
<dbReference type="eggNOG" id="arCOG04252">
    <property type="taxonomic scope" value="Archaea"/>
</dbReference>
<dbReference type="SUPFAM" id="SSF55120">
    <property type="entry name" value="Pseudouridine synthase"/>
    <property type="match status" value="1"/>
</dbReference>
<dbReference type="PROSITE" id="PS01268">
    <property type="entry name" value="UPF0024"/>
    <property type="match status" value="1"/>
</dbReference>
<comment type="function">
    <text evidence="4">Could be responsible for synthesis of pseudouridine from uracil-13 in transfer RNAs.</text>
</comment>
<gene>
    <name evidence="4" type="primary">truD</name>
    <name evidence="6" type="ordered locus">Metbo_0011</name>
</gene>
<dbReference type="Proteomes" id="UP000007490">
    <property type="component" value="Chromosome"/>
</dbReference>
<protein>
    <recommendedName>
        <fullName evidence="4">Probable tRNA pseudouridine synthase D</fullName>
        <ecNumber evidence="4">5.4.99.27</ecNumber>
    </recommendedName>
    <alternativeName>
        <fullName evidence="4">tRNA pseudouridine(13) synthase</fullName>
    </alternativeName>
    <alternativeName>
        <fullName evidence="4">tRNA pseudouridylate synthase D</fullName>
    </alternativeName>
    <alternativeName>
        <fullName evidence="4">tRNA-uridine isomerase D</fullName>
    </alternativeName>
</protein>
<dbReference type="PIRSF" id="PIRSF037016">
    <property type="entry name" value="Pseudouridin_synth_euk_prd"/>
    <property type="match status" value="1"/>
</dbReference>
<evidence type="ECO:0000256" key="3">
    <source>
        <dbReference type="ARBA" id="ARBA00023235"/>
    </source>
</evidence>
<evidence type="ECO:0000256" key="1">
    <source>
        <dbReference type="ARBA" id="ARBA00007953"/>
    </source>
</evidence>
<dbReference type="NCBIfam" id="TIGR00094">
    <property type="entry name" value="tRNA_TruD_broad"/>
    <property type="match status" value="1"/>
</dbReference>
<dbReference type="Gene3D" id="1.10.1510.30">
    <property type="match status" value="1"/>
</dbReference>
<dbReference type="STRING" id="877455.Metbo_0011"/>
<dbReference type="InterPro" id="IPR020103">
    <property type="entry name" value="PsdUridine_synth_cat_dom_sf"/>
</dbReference>
<keyword evidence="3 4" id="KW-0413">Isomerase</keyword>
<evidence type="ECO:0000259" key="5">
    <source>
        <dbReference type="PROSITE" id="PS50984"/>
    </source>
</evidence>
<comment type="similarity">
    <text evidence="1 4">Belongs to the pseudouridine synthase TruD family.</text>
</comment>
<dbReference type="OrthoDB" id="1798at2157"/>
<dbReference type="RefSeq" id="WP_013643615.1">
    <property type="nucleotide sequence ID" value="NC_015216.1"/>
</dbReference>
<dbReference type="InterPro" id="IPR020119">
    <property type="entry name" value="PsdUridine_synth_TruD_CS"/>
</dbReference>
<feature type="domain" description="TRUD" evidence="5">
    <location>
        <begin position="157"/>
        <end position="378"/>
    </location>
</feature>
<dbReference type="EC" id="5.4.99.27" evidence="4"/>
<dbReference type="KEGG" id="mel:Metbo_0011"/>
<dbReference type="GeneID" id="10276433"/>
<feature type="active site" description="Nucleophile" evidence="4">
    <location>
        <position position="78"/>
    </location>
</feature>
<dbReference type="EMBL" id="CP002551">
    <property type="protein sequence ID" value="ADZ08264.1"/>
    <property type="molecule type" value="Genomic_DNA"/>
</dbReference>
<evidence type="ECO:0000256" key="2">
    <source>
        <dbReference type="ARBA" id="ARBA00022694"/>
    </source>
</evidence>
<evidence type="ECO:0000313" key="7">
    <source>
        <dbReference type="Proteomes" id="UP000007490"/>
    </source>
</evidence>
<keyword evidence="7" id="KW-1185">Reference proteome</keyword>
<organism evidence="6 7">
    <name type="scientific">Methanobacterium lacus (strain AL-21)</name>
    <dbReference type="NCBI Taxonomy" id="877455"/>
    <lineage>
        <taxon>Archaea</taxon>
        <taxon>Methanobacteriati</taxon>
        <taxon>Methanobacteriota</taxon>
        <taxon>Methanomada group</taxon>
        <taxon>Methanobacteria</taxon>
        <taxon>Methanobacteriales</taxon>
        <taxon>Methanobacteriaceae</taxon>
        <taxon>Methanobacterium</taxon>
    </lineage>
</organism>
<dbReference type="Gene3D" id="3.30.2350.20">
    <property type="entry name" value="TruD, catalytic domain"/>
    <property type="match status" value="1"/>
</dbReference>
<name>F0T6N1_METLA</name>
<comment type="catalytic activity">
    <reaction evidence="4">
        <text>uridine(13) in tRNA = pseudouridine(13) in tRNA</text>
        <dbReference type="Rhea" id="RHEA:42540"/>
        <dbReference type="Rhea" id="RHEA-COMP:10105"/>
        <dbReference type="Rhea" id="RHEA-COMP:10106"/>
        <dbReference type="ChEBI" id="CHEBI:65314"/>
        <dbReference type="ChEBI" id="CHEBI:65315"/>
        <dbReference type="EC" id="5.4.99.27"/>
    </reaction>
</comment>
<dbReference type="GO" id="GO:0031119">
    <property type="term" value="P:tRNA pseudouridine synthesis"/>
    <property type="evidence" value="ECO:0007669"/>
    <property type="project" value="UniProtKB-UniRule"/>
</dbReference>
<dbReference type="InterPro" id="IPR011760">
    <property type="entry name" value="PsdUridine_synth_TruD_insert"/>
</dbReference>
<dbReference type="PANTHER" id="PTHR13326:SF21">
    <property type="entry name" value="PSEUDOURIDYLATE SYNTHASE PUS7L"/>
    <property type="match status" value="1"/>
</dbReference>
<dbReference type="PROSITE" id="PS50984">
    <property type="entry name" value="TRUD"/>
    <property type="match status" value="1"/>
</dbReference>